<evidence type="ECO:0000256" key="10">
    <source>
        <dbReference type="ARBA" id="ARBA00023242"/>
    </source>
</evidence>
<evidence type="ECO:0000259" key="13">
    <source>
        <dbReference type="PROSITE" id="PS50157"/>
    </source>
</evidence>
<evidence type="ECO:0000256" key="1">
    <source>
        <dbReference type="ARBA" id="ARBA00004123"/>
    </source>
</evidence>
<dbReference type="SUPFAM" id="SSF57667">
    <property type="entry name" value="beta-beta-alpha zinc fingers"/>
    <property type="match status" value="5"/>
</dbReference>
<dbReference type="FunFam" id="3.30.160.60:FF:000086">
    <property type="entry name" value="transcription factor E4F1 isoform X1"/>
    <property type="match status" value="1"/>
</dbReference>
<feature type="domain" description="C2H2-type" evidence="13">
    <location>
        <begin position="290"/>
        <end position="317"/>
    </location>
</feature>
<comment type="subcellular location">
    <subcellularLocation>
        <location evidence="1">Nucleus</location>
    </subcellularLocation>
</comment>
<feature type="region of interest" description="Disordered" evidence="12">
    <location>
        <begin position="22"/>
        <end position="51"/>
    </location>
</feature>
<feature type="domain" description="C2H2-type" evidence="13">
    <location>
        <begin position="373"/>
        <end position="400"/>
    </location>
</feature>
<evidence type="ECO:0000313" key="14">
    <source>
        <dbReference type="Proteomes" id="UP000504606"/>
    </source>
</evidence>
<protein>
    <submittedName>
        <fullName evidence="15">Zinc finger protein 79 isoform X2</fullName>
    </submittedName>
</protein>
<keyword evidence="6" id="KW-0862">Zinc</keyword>
<dbReference type="InterPro" id="IPR013087">
    <property type="entry name" value="Znf_C2H2_type"/>
</dbReference>
<feature type="domain" description="C2H2-type" evidence="13">
    <location>
        <begin position="318"/>
        <end position="345"/>
    </location>
</feature>
<dbReference type="PANTHER" id="PTHR24384">
    <property type="entry name" value="FINGER PUTATIVE TRANSCRIPTION FACTOR FAMILY-RELATED"/>
    <property type="match status" value="1"/>
</dbReference>
<dbReference type="GO" id="GO:0005634">
    <property type="term" value="C:nucleus"/>
    <property type="evidence" value="ECO:0007669"/>
    <property type="project" value="UniProtKB-SubCell"/>
</dbReference>
<dbReference type="Proteomes" id="UP000504606">
    <property type="component" value="Unplaced"/>
</dbReference>
<evidence type="ECO:0000256" key="2">
    <source>
        <dbReference type="ARBA" id="ARBA00006991"/>
    </source>
</evidence>
<evidence type="ECO:0000256" key="7">
    <source>
        <dbReference type="ARBA" id="ARBA00023015"/>
    </source>
</evidence>
<feature type="domain" description="C2H2-type" evidence="13">
    <location>
        <begin position="573"/>
        <end position="600"/>
    </location>
</feature>
<dbReference type="PROSITE" id="PS00028">
    <property type="entry name" value="ZINC_FINGER_C2H2_1"/>
    <property type="match status" value="8"/>
</dbReference>
<sequence length="685" mass="75239">MQLNSLKVVSDHLVERLRLDGRDNSKDLGTLPGSIVPKEEPVDSEGPQDSLLPSLQSKLDLNMNSNNFMYRTMFLLSDSLQPNTPQHNRPLVSSGKKAPTAYSNVCDKGCQCEGPNSLFCGSGSALMFPHPDGSKANSLNPKHLMSSYGPIQLSSANDENDFSLKKNAATMITPPTLPAHPPANSSEMHNPSNPASSDKVVKERPHTCEDCGKTFLLKHHLVTHARVHSGERPHACPHCGKSFAHKHCLSTHLLLHTSDRPYTCQECNKSFTLKHHLVTHARVHSRDRPFVCQECGRTFPQKRHLVTHGKFHSGERPFVCPECGESFSQEEHLIMHSRFHGGQRPYSCQDCGVSFARKFELVNHGRIHGRVPHSCAVCGKEFLQKRTLLAHSRLHTASDETEHPYSCIHCGEAFTAKSALTAHTCGDKEKNFVCRLAAAFQHQQPGLNQLFSSGQGASGANQGPAGHSQGQSSQSQTPSQPQTPQPPGAQSVSSQSQPHPSHVHGHTVHGHGNGHGSHHMKGARQNHLHGHPAVVPKPKPHVCQDCGRAFTQKHGLLQHNKRYTNGGCEIRRFACDKCGKAFLQKNHLVLHERQHLEPHQRSAGGQAQAQAQAQAAQVQVQQNPAHGSLSQPTQPQQPPQQAQPQSHPQSHPQSAGGEQHYMDHSQASVIELVEHKSFVHPLQQQ</sequence>
<dbReference type="RefSeq" id="XP_026275370.1">
    <property type="nucleotide sequence ID" value="XM_026419585.2"/>
</dbReference>
<dbReference type="PANTHER" id="PTHR24384:SF243">
    <property type="entry name" value="ZINC FINGER PROTEIN 777"/>
    <property type="match status" value="1"/>
</dbReference>
<dbReference type="AlphaFoldDB" id="A0A6J1S808"/>
<feature type="domain" description="C2H2-type" evidence="13">
    <location>
        <begin position="346"/>
        <end position="368"/>
    </location>
</feature>
<keyword evidence="5 11" id="KW-0863">Zinc-finger</keyword>
<dbReference type="InterPro" id="IPR050752">
    <property type="entry name" value="C2H2-ZF_domain"/>
</dbReference>
<evidence type="ECO:0000256" key="12">
    <source>
        <dbReference type="SAM" id="MobiDB-lite"/>
    </source>
</evidence>
<dbReference type="FunFam" id="3.30.160.60:FF:000202">
    <property type="entry name" value="Zinc finger protein 574"/>
    <property type="match status" value="1"/>
</dbReference>
<feature type="compositionally biased region" description="Low complexity" evidence="12">
    <location>
        <begin position="488"/>
        <end position="500"/>
    </location>
</feature>
<evidence type="ECO:0000313" key="15">
    <source>
        <dbReference type="RefSeq" id="XP_026275370.1"/>
    </source>
</evidence>
<name>A0A6J1S808_FRAOC</name>
<feature type="domain" description="C2H2-type" evidence="13">
    <location>
        <begin position="234"/>
        <end position="261"/>
    </location>
</feature>
<feature type="region of interest" description="Disordered" evidence="12">
    <location>
        <begin position="448"/>
        <end position="536"/>
    </location>
</feature>
<evidence type="ECO:0000256" key="11">
    <source>
        <dbReference type="PROSITE-ProRule" id="PRU00042"/>
    </source>
</evidence>
<feature type="compositionally biased region" description="Low complexity" evidence="12">
    <location>
        <begin position="603"/>
        <end position="622"/>
    </location>
</feature>
<keyword evidence="10" id="KW-0539">Nucleus</keyword>
<evidence type="ECO:0000256" key="5">
    <source>
        <dbReference type="ARBA" id="ARBA00022771"/>
    </source>
</evidence>
<feature type="domain" description="C2H2-type" evidence="13">
    <location>
        <begin position="405"/>
        <end position="423"/>
    </location>
</feature>
<proteinExistence type="inferred from homology"/>
<keyword evidence="4" id="KW-0677">Repeat</keyword>
<feature type="domain" description="C2H2-type" evidence="13">
    <location>
        <begin position="541"/>
        <end position="565"/>
    </location>
</feature>
<accession>A0A6J1S808</accession>
<comment type="similarity">
    <text evidence="2">Belongs to the krueppel C2H2-type zinc-finger protein family.</text>
</comment>
<evidence type="ECO:0000256" key="8">
    <source>
        <dbReference type="ARBA" id="ARBA00023125"/>
    </source>
</evidence>
<dbReference type="FunFam" id="3.30.160.60:FF:001480">
    <property type="entry name" value="Si:cabz01071911.3"/>
    <property type="match status" value="1"/>
</dbReference>
<feature type="compositionally biased region" description="Low complexity" evidence="12">
    <location>
        <begin position="452"/>
        <end position="480"/>
    </location>
</feature>
<reference evidence="15" key="1">
    <citation type="submission" date="2025-08" db="UniProtKB">
        <authorList>
            <consortium name="RefSeq"/>
        </authorList>
    </citation>
    <scope>IDENTIFICATION</scope>
    <source>
        <tissue evidence="15">Whole organism</tissue>
    </source>
</reference>
<evidence type="ECO:0000256" key="6">
    <source>
        <dbReference type="ARBA" id="ARBA00022833"/>
    </source>
</evidence>
<keyword evidence="9" id="KW-0804">Transcription</keyword>
<keyword evidence="14" id="KW-1185">Reference proteome</keyword>
<dbReference type="SMART" id="SM00355">
    <property type="entry name" value="ZnF_C2H2"/>
    <property type="match status" value="10"/>
</dbReference>
<dbReference type="GeneID" id="113204401"/>
<feature type="region of interest" description="Disordered" evidence="12">
    <location>
        <begin position="596"/>
        <end position="685"/>
    </location>
</feature>
<dbReference type="FunFam" id="3.30.160.60:FF:000646">
    <property type="entry name" value="Myeloid zinc finger 1"/>
    <property type="match status" value="1"/>
</dbReference>
<evidence type="ECO:0000256" key="3">
    <source>
        <dbReference type="ARBA" id="ARBA00022723"/>
    </source>
</evidence>
<feature type="region of interest" description="Disordered" evidence="12">
    <location>
        <begin position="172"/>
        <end position="200"/>
    </location>
</feature>
<dbReference type="PROSITE" id="PS50157">
    <property type="entry name" value="ZINC_FINGER_C2H2_2"/>
    <property type="match status" value="10"/>
</dbReference>
<dbReference type="FunFam" id="3.30.160.60:FF:000188">
    <property type="entry name" value="Zinc finger protein 787"/>
    <property type="match status" value="1"/>
</dbReference>
<keyword evidence="7" id="KW-0805">Transcription regulation</keyword>
<feature type="compositionally biased region" description="Basic residues" evidence="12">
    <location>
        <begin position="516"/>
        <end position="530"/>
    </location>
</feature>
<organism evidence="14 15">
    <name type="scientific">Frankliniella occidentalis</name>
    <name type="common">Western flower thrips</name>
    <name type="synonym">Euthrips occidentalis</name>
    <dbReference type="NCBI Taxonomy" id="133901"/>
    <lineage>
        <taxon>Eukaryota</taxon>
        <taxon>Metazoa</taxon>
        <taxon>Ecdysozoa</taxon>
        <taxon>Arthropoda</taxon>
        <taxon>Hexapoda</taxon>
        <taxon>Insecta</taxon>
        <taxon>Pterygota</taxon>
        <taxon>Neoptera</taxon>
        <taxon>Paraneoptera</taxon>
        <taxon>Thysanoptera</taxon>
        <taxon>Terebrantia</taxon>
        <taxon>Thripoidea</taxon>
        <taxon>Thripidae</taxon>
        <taxon>Frankliniella</taxon>
    </lineage>
</organism>
<gene>
    <name evidence="15" type="primary">LOC113204401</name>
</gene>
<feature type="domain" description="C2H2-type" evidence="13">
    <location>
        <begin position="262"/>
        <end position="289"/>
    </location>
</feature>
<dbReference type="InterPro" id="IPR036236">
    <property type="entry name" value="Znf_C2H2_sf"/>
</dbReference>
<dbReference type="FunFam" id="3.30.160.60:FF:000065">
    <property type="entry name" value="B-cell CLL/lymphoma 6, member B"/>
    <property type="match status" value="1"/>
</dbReference>
<feature type="domain" description="C2H2-type" evidence="13">
    <location>
        <begin position="206"/>
        <end position="233"/>
    </location>
</feature>
<evidence type="ECO:0000256" key="9">
    <source>
        <dbReference type="ARBA" id="ARBA00023163"/>
    </source>
</evidence>
<keyword evidence="3" id="KW-0479">Metal-binding</keyword>
<dbReference type="GO" id="GO:0000981">
    <property type="term" value="F:DNA-binding transcription factor activity, RNA polymerase II-specific"/>
    <property type="evidence" value="ECO:0007669"/>
    <property type="project" value="TreeGrafter"/>
</dbReference>
<dbReference type="GO" id="GO:0032502">
    <property type="term" value="P:developmental process"/>
    <property type="evidence" value="ECO:0007669"/>
    <property type="project" value="UniProtKB-ARBA"/>
</dbReference>
<dbReference type="Gene3D" id="3.30.160.60">
    <property type="entry name" value="Classic Zinc Finger"/>
    <property type="match status" value="9"/>
</dbReference>
<keyword evidence="8" id="KW-0238">DNA-binding</keyword>
<feature type="compositionally biased region" description="Polar residues" evidence="12">
    <location>
        <begin position="183"/>
        <end position="196"/>
    </location>
</feature>
<evidence type="ECO:0000256" key="4">
    <source>
        <dbReference type="ARBA" id="ARBA00022737"/>
    </source>
</evidence>
<feature type="compositionally biased region" description="Low complexity" evidence="12">
    <location>
        <begin position="630"/>
        <end position="655"/>
    </location>
</feature>
<dbReference type="FunFam" id="3.30.160.60:FF:000322">
    <property type="entry name" value="GDNF-inducible zinc finger protein 1"/>
    <property type="match status" value="1"/>
</dbReference>
<dbReference type="Pfam" id="PF00096">
    <property type="entry name" value="zf-C2H2"/>
    <property type="match status" value="5"/>
</dbReference>
<dbReference type="FunFam" id="3.30.160.60:FF:000446">
    <property type="entry name" value="Zinc finger protein"/>
    <property type="match status" value="1"/>
</dbReference>
<dbReference type="GO" id="GO:0008270">
    <property type="term" value="F:zinc ion binding"/>
    <property type="evidence" value="ECO:0007669"/>
    <property type="project" value="UniProtKB-KW"/>
</dbReference>
<dbReference type="GO" id="GO:0000978">
    <property type="term" value="F:RNA polymerase II cis-regulatory region sequence-specific DNA binding"/>
    <property type="evidence" value="ECO:0007669"/>
    <property type="project" value="TreeGrafter"/>
</dbReference>